<organism evidence="1">
    <name type="scientific">Lysobacter sp. ATCC 53042</name>
    <dbReference type="NCBI Taxonomy" id="324869"/>
    <lineage>
        <taxon>Bacteria</taxon>
        <taxon>Pseudomonadati</taxon>
        <taxon>Pseudomonadota</taxon>
        <taxon>Gammaproteobacteria</taxon>
        <taxon>Lysobacterales</taxon>
        <taxon>Lysobacteraceae</taxon>
        <taxon>Lysobacter</taxon>
    </lineage>
</organism>
<evidence type="ECO:0000313" key="1">
    <source>
        <dbReference type="EMBL" id="AEH59075.1"/>
    </source>
</evidence>
<sequence length="36" mass="3849">MAGAAIVYVRFLGACDYRVAARAAPTGRGRSDDDYL</sequence>
<protein>
    <submittedName>
        <fullName evidence="1">Uncharacterized protein</fullName>
    </submittedName>
</protein>
<dbReference type="EMBL" id="JF412274">
    <property type="protein sequence ID" value="AEH59075.1"/>
    <property type="molecule type" value="Genomic_DNA"/>
</dbReference>
<proteinExistence type="predicted"/>
<accession>F8TUG3</accession>
<reference evidence="1" key="1">
    <citation type="journal article" date="2011" name="Chem. Biol.">
        <title>Identification and characterization of the lysobactin biosynthetic gene cluster reveals mechanistic insights into an unusual termination module architecture.</title>
        <authorList>
            <person name="Hou J."/>
            <person name="Robbel L."/>
            <person name="Marahiel M.A."/>
        </authorList>
    </citation>
    <scope>NUCLEOTIDE SEQUENCE</scope>
    <source>
        <strain evidence="1">ATCC 53042</strain>
    </source>
</reference>
<dbReference type="AlphaFoldDB" id="F8TUG3"/>
<name>F8TUG3_9GAMM</name>